<evidence type="ECO:0000313" key="2">
    <source>
        <dbReference type="EMBL" id="WWD84115.1"/>
    </source>
</evidence>
<gene>
    <name evidence="2" type="ORF">TEGL_25370</name>
</gene>
<sequence length="1538" mass="168707">MSNQICDTIFVMDPQFNVIGILSNNGAFPNAPFFDDIYIQELATGAETYEFSTHSNSITSEILQLGNYIVFKYGDKYKLFQIMDNDDEHKESQIITCYCEMAGLELLTDYCEPFSIEGNVELFFNTVLQDTNWSLGGYSSSLVTNIQQVKNEKYANVYKIIQDNIETYGNIEIEFRVDFNGNTVTGFYIDVYENGYRGSKTYKRFEYGENVEGIKRNRNMYDFASAMIGTGKDGLTFKDIEWKKADGKPADKPKGQDFIVDLGANERFNKRGKYIKSLYESDDNNPQDLLLHSWERLQEVKEPKFDYEVDLALTDTEFEEISIGDTNYVIDNDYNPPILLECRVGKLEISLTDNSKNKCTLSNYKEVTSKIREPKDGENGKTPEIGDNGNWWIGGFDTNKPSQGQQGLPGPAGEPAKYVRVNSEQVFKYANGFAGSPTPSVITINSSVIGVTNPSRVWSYKTPSMSNYVSMSSTDANIVIMHNDVIWGGSKSITIRCSVGDKYDEITLVKVADGSQGIQGNGVKSTQEEFYLSSDKVNQPSETDSNWTTTCPQWKPGKYIWTRIKMTYTNNNVEYVGYSVDTSWEAVNELQISDRNFILKSDMYIENGRDITTCSISDDFIARYNESKGKKIITSLEITADNAISTNTSGSKRVGVETNVEFTDGTYGYIGCWQQLSDVPFSCDKKRISYEQIVSSKDIKRIVGIGLYIQGLTSGTVKIGKPKTQISDKVTDWNLAPEDNVTGVDVMFYLSTSNTELIGGTWQTTAPEWTEGKYMWQKTVTTLGNGHTKETNPTCIAGAKGDSGYTIVLSNENHAFPCQWNGNIPSAITTTTKVVALKGTKEITPTIGTLPTIPGLTLNKSGATITIVANVGTNLSDYGMFDIPITVDGIGFTKTFTWTKSKAGTNGSNGSNGISPLNATLSGQSLMKYLDKTTAPTPATISIKCKAMKGATEVTGTCTYQWQAYYNDAWNNIGTGSSISIAYNSSYFLNLDILQIRVSITYSNETITLEHTISKVYDNKYISQQEIFDKLTENGNDFIYTDPDTGKIYIDVTYARTGQLVADLIKGGVLTLGGMGDNSISDYGVFRILDYDGLNELARFDGGDAWFQSLSASEINTDKLIVNDIEASGITKQLTSNVSVSVNSSTGNDDSIFEDGAIFASMQGALDACPKNLGGKMVSITLETNTTEDVYFDFFYGGRMRIFFNGKKLYGFLRGNRCTHHFQFFGGTADDYYASTGKVMPNKGYAHASISTSVSLTACSDCAMYNMNIYAATNLADDCTESVGLCCGDGGYVYLNGVTPINCMHGFRANANGVLYSTGTGGKGSKYGFTAVSGGQVRLSNGKHTGGVTANTYESSGATVKYHSATFEGTATGGNNDSKPTPTTYKVSYTSNYGDTYRSSVYNSWKKDNTVRQGDYGYGDCNGAWFFSSNFAELKGKTVTKVTIKVSRTSGGTSSSVTHTLKAHKNSSRPGGMPDYIDGFSQSFGLSVGASTTVTITNSTVLKAISDGVCKGFGLRSAYDKSHYSVCKGSATVTIWYQ</sequence>
<dbReference type="NCBIfam" id="TIGR01665">
    <property type="entry name" value="put_anti_recept"/>
    <property type="match status" value="1"/>
</dbReference>
<dbReference type="InterPro" id="IPR010572">
    <property type="entry name" value="Tail_dom"/>
</dbReference>
<dbReference type="Proteomes" id="UP001348492">
    <property type="component" value="Chromosome"/>
</dbReference>
<feature type="domain" description="Tail spike" evidence="1">
    <location>
        <begin position="125"/>
        <end position="366"/>
    </location>
</feature>
<accession>A0ABZ2EW08</accession>
<proteinExistence type="predicted"/>
<keyword evidence="3" id="KW-1185">Reference proteome</keyword>
<organism evidence="2 3">
    <name type="scientific">Terrisporobacter glycolicus ATCC 14880 = DSM 1288</name>
    <dbReference type="NCBI Taxonomy" id="1121315"/>
    <lineage>
        <taxon>Bacteria</taxon>
        <taxon>Bacillati</taxon>
        <taxon>Bacillota</taxon>
        <taxon>Clostridia</taxon>
        <taxon>Peptostreptococcales</taxon>
        <taxon>Peptostreptococcaceae</taxon>
        <taxon>Terrisporobacter</taxon>
    </lineage>
</organism>
<reference evidence="2 3" key="1">
    <citation type="journal article" date="2023" name="PLoS ONE">
        <title>Genome-based metabolic and phylogenomic analysis of three Terrisporobacter species.</title>
        <authorList>
            <person name="Boer T."/>
            <person name="Bengelsdorf F.R."/>
            <person name="Bomeke M."/>
            <person name="Daniel R."/>
            <person name="Poehlein A."/>
        </authorList>
    </citation>
    <scope>NUCLEOTIDE SEQUENCE [LARGE SCALE GENOMIC DNA]</scope>
    <source>
        <strain evidence="2 3">DSM 1288</strain>
    </source>
</reference>
<dbReference type="InterPro" id="IPR007119">
    <property type="entry name" value="Phage_tail_spike_N"/>
</dbReference>
<name>A0ABZ2EW08_9FIRM</name>
<dbReference type="Pfam" id="PF06605">
    <property type="entry name" value="Prophage_tail"/>
    <property type="match status" value="1"/>
</dbReference>
<dbReference type="Gene3D" id="2.60.120.220">
    <property type="entry name" value="Satellite virus coat domain"/>
    <property type="match status" value="1"/>
</dbReference>
<dbReference type="EMBL" id="CP117523">
    <property type="protein sequence ID" value="WWD84115.1"/>
    <property type="molecule type" value="Genomic_DNA"/>
</dbReference>
<evidence type="ECO:0000313" key="3">
    <source>
        <dbReference type="Proteomes" id="UP001348492"/>
    </source>
</evidence>
<dbReference type="RefSeq" id="WP_018592630.1">
    <property type="nucleotide sequence ID" value="NZ_CP117523.1"/>
</dbReference>
<evidence type="ECO:0000259" key="1">
    <source>
        <dbReference type="Pfam" id="PF06605"/>
    </source>
</evidence>
<protein>
    <recommendedName>
        <fullName evidence="1">Tail spike domain-containing protein</fullName>
    </recommendedName>
</protein>